<evidence type="ECO:0000256" key="5">
    <source>
        <dbReference type="ARBA" id="ARBA00022729"/>
    </source>
</evidence>
<feature type="compositionally biased region" description="Basic and acidic residues" evidence="9">
    <location>
        <begin position="1335"/>
        <end position="1363"/>
    </location>
</feature>
<dbReference type="InterPro" id="IPR056424">
    <property type="entry name" value="Beta-prop_GEMI5_2nd"/>
</dbReference>
<dbReference type="SUPFAM" id="SSF49265">
    <property type="entry name" value="Fibronectin type III"/>
    <property type="match status" value="1"/>
</dbReference>
<evidence type="ECO:0000259" key="11">
    <source>
        <dbReference type="PROSITE" id="PS50853"/>
    </source>
</evidence>
<keyword evidence="7" id="KW-1133">Transmembrane helix</keyword>
<feature type="compositionally biased region" description="Basic and acidic residues" evidence="9">
    <location>
        <begin position="1137"/>
        <end position="1151"/>
    </location>
</feature>
<dbReference type="Pfam" id="PF00041">
    <property type="entry name" value="fn3"/>
    <property type="match status" value="2"/>
</dbReference>
<dbReference type="PROSITE" id="PS00678">
    <property type="entry name" value="WD_REPEATS_1"/>
    <property type="match status" value="1"/>
</dbReference>
<protein>
    <submittedName>
        <fullName evidence="12">Gem-associated protein 5</fullName>
    </submittedName>
</protein>
<keyword evidence="6" id="KW-0677">Repeat</keyword>
<feature type="compositionally biased region" description="Basic and acidic residues" evidence="9">
    <location>
        <begin position="2439"/>
        <end position="2473"/>
    </location>
</feature>
<evidence type="ECO:0000256" key="4">
    <source>
        <dbReference type="ARBA" id="ARBA00022692"/>
    </source>
</evidence>
<feature type="compositionally biased region" description="Low complexity" evidence="9">
    <location>
        <begin position="1435"/>
        <end position="1449"/>
    </location>
</feature>
<feature type="compositionally biased region" description="Basic and acidic residues" evidence="9">
    <location>
        <begin position="1115"/>
        <end position="1127"/>
    </location>
</feature>
<keyword evidence="3" id="KW-0853">WD repeat</keyword>
<comment type="subcellular location">
    <subcellularLocation>
        <location evidence="1">Membrane</location>
        <topology evidence="1">Single-pass type I membrane protein</topology>
    </subcellularLocation>
</comment>
<feature type="signal peptide" evidence="10">
    <location>
        <begin position="1"/>
        <end position="35"/>
    </location>
</feature>
<feature type="compositionally biased region" description="Basic residues" evidence="9">
    <location>
        <begin position="1295"/>
        <end position="1304"/>
    </location>
</feature>
<evidence type="ECO:0000256" key="10">
    <source>
        <dbReference type="SAM" id="SignalP"/>
    </source>
</evidence>
<feature type="region of interest" description="Disordered" evidence="9">
    <location>
        <begin position="1106"/>
        <end position="1507"/>
    </location>
</feature>
<dbReference type="InterPro" id="IPR036116">
    <property type="entry name" value="FN3_sf"/>
</dbReference>
<name>K1QI76_MAGGI</name>
<dbReference type="InterPro" id="IPR056311">
    <property type="entry name" value="TMEM131_Ig_2"/>
</dbReference>
<keyword evidence="4" id="KW-0812">Transmembrane</keyword>
<dbReference type="InterPro" id="IPR055435">
    <property type="entry name" value="Ig_TMEM131L_3"/>
</dbReference>
<dbReference type="PROSITE" id="PS50294">
    <property type="entry name" value="WD_REPEATS_REGION"/>
    <property type="match status" value="2"/>
</dbReference>
<keyword evidence="5 10" id="KW-0732">Signal</keyword>
<dbReference type="InterPro" id="IPR015943">
    <property type="entry name" value="WD40/YVTN_repeat-like_dom_sf"/>
</dbReference>
<dbReference type="PANTHER" id="PTHR22050:SF0">
    <property type="entry name" value="TRANSMEMBRANE PROTEIN 131 HOMOLOG"/>
    <property type="match status" value="1"/>
</dbReference>
<dbReference type="Gene3D" id="2.60.40.10">
    <property type="entry name" value="Immunoglobulins"/>
    <property type="match status" value="2"/>
</dbReference>
<evidence type="ECO:0000256" key="8">
    <source>
        <dbReference type="ARBA" id="ARBA00023136"/>
    </source>
</evidence>
<feature type="compositionally biased region" description="Basic and acidic residues" evidence="9">
    <location>
        <begin position="1377"/>
        <end position="1388"/>
    </location>
</feature>
<evidence type="ECO:0000256" key="1">
    <source>
        <dbReference type="ARBA" id="ARBA00004479"/>
    </source>
</evidence>
<evidence type="ECO:0000256" key="9">
    <source>
        <dbReference type="SAM" id="MobiDB-lite"/>
    </source>
</evidence>
<dbReference type="SUPFAM" id="SSF50978">
    <property type="entry name" value="WD40 repeat-like"/>
    <property type="match status" value="3"/>
</dbReference>
<dbReference type="InterPro" id="IPR039877">
    <property type="entry name" value="TMEM131-like"/>
</dbReference>
<dbReference type="PANTHER" id="PTHR22050">
    <property type="entry name" value="RW1 PROTEIN HOMOLOG"/>
    <property type="match status" value="1"/>
</dbReference>
<dbReference type="EMBL" id="JH816294">
    <property type="protein sequence ID" value="EKC33488.1"/>
    <property type="molecule type" value="Genomic_DNA"/>
</dbReference>
<feature type="compositionally biased region" description="Polar residues" evidence="9">
    <location>
        <begin position="1658"/>
        <end position="1676"/>
    </location>
</feature>
<dbReference type="Pfam" id="PF24498">
    <property type="entry name" value="Ig_TMEM131L_3"/>
    <property type="match status" value="1"/>
</dbReference>
<dbReference type="InterPro" id="IPR036322">
    <property type="entry name" value="WD40_repeat_dom_sf"/>
</dbReference>
<feature type="region of interest" description="Disordered" evidence="9">
    <location>
        <begin position="1658"/>
        <end position="1677"/>
    </location>
</feature>
<dbReference type="PROSITE" id="PS50853">
    <property type="entry name" value="FN3"/>
    <property type="match status" value="2"/>
</dbReference>
<dbReference type="Pfam" id="PF24499">
    <property type="entry name" value="Ig_TMEM131L_4"/>
    <property type="match status" value="1"/>
</dbReference>
<dbReference type="Pfam" id="PF12371">
    <property type="entry name" value="TMEM131_like_N"/>
    <property type="match status" value="1"/>
</dbReference>
<keyword evidence="8" id="KW-0472">Membrane</keyword>
<evidence type="ECO:0000256" key="3">
    <source>
        <dbReference type="ARBA" id="ARBA00022574"/>
    </source>
</evidence>
<feature type="compositionally biased region" description="Polar residues" evidence="9">
    <location>
        <begin position="1190"/>
        <end position="1204"/>
    </location>
</feature>
<dbReference type="Pfam" id="PF24495">
    <property type="entry name" value="Ig_TMEM131_2"/>
    <property type="match status" value="1"/>
</dbReference>
<dbReference type="HOGENOM" id="CLU_227108_0_0_1"/>
<dbReference type="PROSITE" id="PS50082">
    <property type="entry name" value="WD_REPEATS_2"/>
    <property type="match status" value="3"/>
</dbReference>
<proteinExistence type="inferred from homology"/>
<dbReference type="InterPro" id="IPR022113">
    <property type="entry name" value="TMEM131L_N"/>
</dbReference>
<evidence type="ECO:0000256" key="7">
    <source>
        <dbReference type="ARBA" id="ARBA00022989"/>
    </source>
</evidence>
<dbReference type="InterPro" id="IPR013783">
    <property type="entry name" value="Ig-like_fold"/>
</dbReference>
<comment type="similarity">
    <text evidence="2">Belongs to the TMEM131 family.</text>
</comment>
<feature type="compositionally biased region" description="Basic and acidic residues" evidence="9">
    <location>
        <begin position="1229"/>
        <end position="1240"/>
    </location>
</feature>
<evidence type="ECO:0000256" key="2">
    <source>
        <dbReference type="ARBA" id="ARBA00006682"/>
    </source>
</evidence>
<gene>
    <name evidence="12" type="ORF">CGI_10012186</name>
</gene>
<dbReference type="CDD" id="cd00063">
    <property type="entry name" value="FN3"/>
    <property type="match status" value="2"/>
</dbReference>
<feature type="chain" id="PRO_5043410940" evidence="10">
    <location>
        <begin position="36"/>
        <end position="2740"/>
    </location>
</feature>
<dbReference type="InterPro" id="IPR019775">
    <property type="entry name" value="WD40_repeat_CS"/>
</dbReference>
<feature type="domain" description="Fibronectin type-III" evidence="11">
    <location>
        <begin position="2623"/>
        <end position="2718"/>
    </location>
</feature>
<dbReference type="InterPro" id="IPR003961">
    <property type="entry name" value="FN3_dom"/>
</dbReference>
<organism evidence="12">
    <name type="scientific">Magallana gigas</name>
    <name type="common">Pacific oyster</name>
    <name type="synonym">Crassostrea gigas</name>
    <dbReference type="NCBI Taxonomy" id="29159"/>
    <lineage>
        <taxon>Eukaryota</taxon>
        <taxon>Metazoa</taxon>
        <taxon>Spiralia</taxon>
        <taxon>Lophotrochozoa</taxon>
        <taxon>Mollusca</taxon>
        <taxon>Bivalvia</taxon>
        <taxon>Autobranchia</taxon>
        <taxon>Pteriomorphia</taxon>
        <taxon>Ostreida</taxon>
        <taxon>Ostreoidea</taxon>
        <taxon>Ostreidae</taxon>
        <taxon>Magallana</taxon>
    </lineage>
</organism>
<dbReference type="Pfam" id="PF23775">
    <property type="entry name" value="Beta-prop_RIG_2nd"/>
    <property type="match status" value="1"/>
</dbReference>
<dbReference type="Gene3D" id="2.130.10.10">
    <property type="entry name" value="YVTN repeat-like/Quinoprotein amine dehydrogenase"/>
    <property type="match status" value="2"/>
</dbReference>
<feature type="compositionally biased region" description="Basic residues" evidence="9">
    <location>
        <begin position="2426"/>
        <end position="2438"/>
    </location>
</feature>
<dbReference type="Pfam" id="PF00400">
    <property type="entry name" value="WD40"/>
    <property type="match status" value="2"/>
</dbReference>
<dbReference type="SMART" id="SM00320">
    <property type="entry name" value="WD40"/>
    <property type="match status" value="11"/>
</dbReference>
<dbReference type="InterPro" id="IPR001680">
    <property type="entry name" value="WD40_rpt"/>
</dbReference>
<feature type="compositionally biased region" description="Basic residues" evidence="9">
    <location>
        <begin position="1158"/>
        <end position="1167"/>
    </location>
</feature>
<dbReference type="Pfam" id="PF24501">
    <property type="entry name" value="Ig_TMEM131L_5"/>
    <property type="match status" value="1"/>
</dbReference>
<evidence type="ECO:0000313" key="12">
    <source>
        <dbReference type="EMBL" id="EKC33488.1"/>
    </source>
</evidence>
<dbReference type="InterPro" id="IPR055437">
    <property type="entry name" value="TMEM131L_Ig_5"/>
</dbReference>
<dbReference type="InParanoid" id="K1QI76"/>
<dbReference type="GO" id="GO:0016020">
    <property type="term" value="C:membrane"/>
    <property type="evidence" value="ECO:0007669"/>
    <property type="project" value="UniProtKB-SubCell"/>
</dbReference>
<sequence>MARVKCHDRRKMSGECLHFLLLIQSFTQCFLHTLAVESHSQAFVQTDNHLTYIGDGRDINGIPLEVNPGHTYTSAENIIYKNSVRLDPPWLDFQERPVGMPFLEQVVVHNTDSRNDLHLLSISGSTVHFHCSFFQEKVVPPGGNTTFDVVFLAREEGNVENTLYIHTSVGSFSYNVFGVGIPNPYRLRPYLGAKVPLNSSFTPIIKIHNPFSSTLQVTEMFSSEGDLHLELPSGDIEAPRSLWEIPPYETKTVMKANFVGRVENNHTAFIRIKTNQEQMNNVVILPVEVEVSSVPGLYSPAEMIDFGIIRTLDDPVTVSLNLVNTGYKPVHISILLQIQNFTVPFTLKPRRTSTPFYLQFHPNETQLHFTTYLTLHTNASTFTIPIVVYNGLLKVIPHRPEKFKGQFDFGTMGVKEKRSMIFTLRNDNPIDVHIGEVTPDMNGTKVFFLGMEKGNGTMLTQKHNITEVDYNFLKIKPYHFAVFRLNLTAPDHEGMFASDMLITTQFEDIWIPIAVRTADGSLIAIPESLHFDKMYPGMVDFRVLQIHSTFRDKMEVIGVTFQPPDSRFYYQPPNTDKILLFPDKHTNVGKIYFDAKRECKDDCYVGLATNTPAGQQWLIGLALFQDAVETDRYLYSKLQQKWRTIHRSSLNTANVTIEMDTDEVRGFLYSAQAHLHWPSLVRKCHIKFPLTQIGNISISDFIVENPGDIPVLIQILPLPLYPNPQIITDLLYRKFSTDPGDTIEMDDMDIFTLPDLEQYNPSRQNPVPGFRRHIETSLGVKPHKQSIATILQPGVKVKVRVGFQPRDDISRTSIILIRNNLTIIDAIVVQGQGGRGEMKLSNKRPGSAIPLQFDITEKHLKNCDKKKQAKNTMVPNFTVRRSFTLKNTGELPFFIHSYSINGSPCEGYGFRVLDCEGYEMLPNTSRKIDIAFTPDFTMSRIRRILTIHSSLGPVANYTLQATIPPHTLSRCSSALPRPNWEPVLYYSITCVMAFLLFCILVAAYFEADRIFVADIIRRKIKYSNATQTFDKSKIFDLKQVAGITSTQTPSLPTKVTQVPPSLSQNNNVTTKAVINLSNGHVEHRSQKESFGSTLLKIFKRLFASKPSRSSNNKKSKVEKAEPVKEEPVQSQQVPKNKSADERVSANQESEKSNITQKTRNKKAARRQHSTEFVASQGEGYNGGHPETKQNDTSLSQYSRQTSSETSDKVYKNSHKTTTSSGLDDLILLEDAKSEMNEAKMKNRKKNRNRPELPRYMTQASVDDETSSTSTESSVGEIEEKSSSARDSTPEPQHQPKPKKSKPRVVKTTGHYDSTIDDADFELTSKSKGHKRIKSKSKDVYGGDIFHPDSLELPYDMEKLEKKEKSKKKALKLQSLKGDSESSDSRGSQDEPIPNWDMPVNSPDEDLSELAQQTARFAQKHGKNITPNGTGPDLLSGSSRSSSYSDIVNSNENGKSKEPRRSHTFPGVTPENLPGAIGTKARAAPVGSGKGRNVWNATPPTTPDSVLGSFGLQTIQETNRVSTSETILPTSTPSSPHVAPDVPADPFAPADGPFSGNFMNYTSAPSYEAPQTMMQRLQQERRTRLQEHRRRVMQGEEWPGFDVPPVGSESLWDNEYNPMSAKWPAGPDTPASLQGPNSLWSTLTNSANNSWNSLMSFTSGWGGPQASTGAETTTTDSAPPRTLQEMDAGQAFNPFNTMSDIWGPNAPTTTSGWNIPPKTEEQMCDLILPPSPQWYCSKIIDFNTKGVVVFGARHDVFVLDASIIPPIYKAQCCLHKERISSLALNESNVCCSASEDGKVKVWSIDNPMEAIADHNTHRGKISCITWSSENSDVVVSGDDGGQIIGWQYHENRTVCYCPESAPIVYLACSNLIETQVAIGYKTGVILIIEMKDWREGRVLQRLRGHDEDVLCVAWCPVPGENFKTYQDLDNPNSQSPNAEADAVTPMDFGSEGHLLASSSKDKTVRIWSSLRGRQIAVFKSPKSNQFAREDKTKSWSTLLWNPNNANHVYVSSSGGEILKWNLDSGPSQKPASISSAKVLSHNRPVFCMCAGGLNNSLMCTVSMDRQMIFWNLPQCVPVCAVPTLGGFVYAVKTSPIDPGRLAIGVGDSMIRLWNMNNSVNPFDVTVLWQGIKSKVTALAWHPVKEGRLGFGTDDGRVGVFDTLSNKPPSISSHYHRRTVYVVAWGPACSTVSEEENETLFVIYSVGDGIILSHDPKKFQNEAQDINSVIFKMNGPKQRVPIRSEVSWNPDFSLVAIGNDDGSVEIYKSGSFKLLCVVHIHRKLVNSIQWHPIHNVETSSSQKYYIATGSNEATIQIVDLSSVLGDEVVLISEAKTTLFGHNNRIVGLQWSPHDDNTLASVSFDGTARVWDASKGQTIASYHGHRGRLLCVQWSGSDPDVVFTGGEDFTFHKWRVSRNPYSAEDDAQRKKKTKSRGRKKTLKDADDKNTSREVKGSKTDHPEEDKGSTQHNEVKVTEPSVTLDTRTQASLDELLLKKKAELEGTEYMPSEDIEALQVPRETTIEKQQQNAAIVQPSKNLMDTDSSTKSNENKIDANGLITKYRLSVEEEMKSYQIEIDTDVTSVITKDLSAYTSYHVKVKATTSIGWGTFSNVRTVRTLEDVSGSPENFSVIFQDETTIGLQWTSPSFTTGVIHGYKLSYHRGTEDSERIVIYRSHSTLSQVNVTDLDSGEYHHFRVQTRSGAGYGPSVNQSSFTLLARPVKPAVPIISYSNLGLSLQVYCS</sequence>
<dbReference type="SMART" id="SM00060">
    <property type="entry name" value="FN3"/>
    <property type="match status" value="2"/>
</dbReference>
<reference evidence="12" key="1">
    <citation type="journal article" date="2012" name="Nature">
        <title>The oyster genome reveals stress adaptation and complexity of shell formation.</title>
        <authorList>
            <person name="Zhang G."/>
            <person name="Fang X."/>
            <person name="Guo X."/>
            <person name="Li L."/>
            <person name="Luo R."/>
            <person name="Xu F."/>
            <person name="Yang P."/>
            <person name="Zhang L."/>
            <person name="Wang X."/>
            <person name="Qi H."/>
            <person name="Xiong Z."/>
            <person name="Que H."/>
            <person name="Xie Y."/>
            <person name="Holland P.W."/>
            <person name="Paps J."/>
            <person name="Zhu Y."/>
            <person name="Wu F."/>
            <person name="Chen Y."/>
            <person name="Wang J."/>
            <person name="Peng C."/>
            <person name="Meng J."/>
            <person name="Yang L."/>
            <person name="Liu J."/>
            <person name="Wen B."/>
            <person name="Zhang N."/>
            <person name="Huang Z."/>
            <person name="Zhu Q."/>
            <person name="Feng Y."/>
            <person name="Mount A."/>
            <person name="Hedgecock D."/>
            <person name="Xu Z."/>
            <person name="Liu Y."/>
            <person name="Domazet-Loso T."/>
            <person name="Du Y."/>
            <person name="Sun X."/>
            <person name="Zhang S."/>
            <person name="Liu B."/>
            <person name="Cheng P."/>
            <person name="Jiang X."/>
            <person name="Li J."/>
            <person name="Fan D."/>
            <person name="Wang W."/>
            <person name="Fu W."/>
            <person name="Wang T."/>
            <person name="Wang B."/>
            <person name="Zhang J."/>
            <person name="Peng Z."/>
            <person name="Li Y."/>
            <person name="Li N."/>
            <person name="Wang J."/>
            <person name="Chen M."/>
            <person name="He Y."/>
            <person name="Tan F."/>
            <person name="Song X."/>
            <person name="Zheng Q."/>
            <person name="Huang R."/>
            <person name="Yang H."/>
            <person name="Du X."/>
            <person name="Chen L."/>
            <person name="Yang M."/>
            <person name="Gaffney P.M."/>
            <person name="Wang S."/>
            <person name="Luo L."/>
            <person name="She Z."/>
            <person name="Ming Y."/>
            <person name="Huang W."/>
            <person name="Zhang S."/>
            <person name="Huang B."/>
            <person name="Zhang Y."/>
            <person name="Qu T."/>
            <person name="Ni P."/>
            <person name="Miao G."/>
            <person name="Wang J."/>
            <person name="Wang Q."/>
            <person name="Steinberg C.E."/>
            <person name="Wang H."/>
            <person name="Li N."/>
            <person name="Qian L."/>
            <person name="Zhang G."/>
            <person name="Li Y."/>
            <person name="Yang H."/>
            <person name="Liu X."/>
            <person name="Wang J."/>
            <person name="Yin Y."/>
            <person name="Wang J."/>
        </authorList>
    </citation>
    <scope>NUCLEOTIDE SEQUENCE [LARGE SCALE GENOMIC DNA]</scope>
    <source>
        <strain evidence="12">05x7-T-G4-1.051#20</strain>
    </source>
</reference>
<accession>K1QI76</accession>
<evidence type="ECO:0000256" key="6">
    <source>
        <dbReference type="ARBA" id="ARBA00022737"/>
    </source>
</evidence>
<feature type="domain" description="Fibronectin type-III" evidence="11">
    <location>
        <begin position="2515"/>
        <end position="2619"/>
    </location>
</feature>
<dbReference type="InterPro" id="IPR055436">
    <property type="entry name" value="Ig_TMEM131L_4"/>
</dbReference>
<feature type="region of interest" description="Disordered" evidence="9">
    <location>
        <begin position="2417"/>
        <end position="2482"/>
    </location>
</feature>